<accession>A0A919SVV9</accession>
<evidence type="ECO:0000313" key="1">
    <source>
        <dbReference type="EMBL" id="GIM78959.1"/>
    </source>
</evidence>
<sequence length="198" mass="22336">MDGFRPAAESEVVLAFLRGELESARFGDDVRRAVADAGGLHLVRDPDLDSTEQNHARERALATTRGWRDRELFEGFPATVDWYHGVLPPEVLSRVRYIDYSYWKELSRGSRRPTDVLATLRSGTLPTWVREIGTDWCFDFTADTVDDLIVMATPDLGELVLLEGHARMTGLFVAGLERRVPVRAYLGVSAAIKHWNCF</sequence>
<dbReference type="AlphaFoldDB" id="A0A919SVV9"/>
<gene>
    <name evidence="1" type="ORF">Aco04nite_63050</name>
</gene>
<comment type="caution">
    <text evidence="1">The sequence shown here is derived from an EMBL/GenBank/DDBJ whole genome shotgun (WGS) entry which is preliminary data.</text>
</comment>
<evidence type="ECO:0000313" key="2">
    <source>
        <dbReference type="Proteomes" id="UP000680865"/>
    </source>
</evidence>
<name>A0A919SVV9_9ACTN</name>
<keyword evidence="2" id="KW-1185">Reference proteome</keyword>
<protein>
    <submittedName>
        <fullName evidence="1">Uncharacterized protein</fullName>
    </submittedName>
</protein>
<reference evidence="1" key="1">
    <citation type="submission" date="2021-03" db="EMBL/GenBank/DDBJ databases">
        <title>Whole genome shotgun sequence of Actinoplanes consettensis NBRC 14913.</title>
        <authorList>
            <person name="Komaki H."/>
            <person name="Tamura T."/>
        </authorList>
    </citation>
    <scope>NUCLEOTIDE SEQUENCE</scope>
    <source>
        <strain evidence="1">NBRC 14913</strain>
    </source>
</reference>
<organism evidence="1 2">
    <name type="scientific">Winogradskya consettensis</name>
    <dbReference type="NCBI Taxonomy" id="113560"/>
    <lineage>
        <taxon>Bacteria</taxon>
        <taxon>Bacillati</taxon>
        <taxon>Actinomycetota</taxon>
        <taxon>Actinomycetes</taxon>
        <taxon>Micromonosporales</taxon>
        <taxon>Micromonosporaceae</taxon>
        <taxon>Winogradskya</taxon>
    </lineage>
</organism>
<proteinExistence type="predicted"/>
<dbReference type="EMBL" id="BOQP01000036">
    <property type="protein sequence ID" value="GIM78959.1"/>
    <property type="molecule type" value="Genomic_DNA"/>
</dbReference>
<dbReference type="RefSeq" id="WP_213000835.1">
    <property type="nucleotide sequence ID" value="NZ_BAAATW010000017.1"/>
</dbReference>
<dbReference type="Proteomes" id="UP000680865">
    <property type="component" value="Unassembled WGS sequence"/>
</dbReference>